<dbReference type="PANTHER" id="PTHR45826">
    <property type="entry name" value="POLYAMINE TRANSPORTER PUT1"/>
    <property type="match status" value="1"/>
</dbReference>
<sequence>MGSWKFHSGVINIASYPVLCIDYMELIFPALSSGFPRVLSILPFLVMNLIAMPKIEPRRSLSLVESGVSKDWVLFFNTLFWNSNFLDNASTLASELDEPQRAYLGRFFQLRFWHYWTEVDTVLSAIALFEAQLSSSAFQVLGMSDLGILPRVFGCRSKWFNTQLGILFRNAAGICFISLVVEENARVEETI</sequence>
<dbReference type="InterPro" id="IPR044566">
    <property type="entry name" value="RMV1-like"/>
</dbReference>
<reference evidence="4 5" key="1">
    <citation type="submission" date="2023-12" db="EMBL/GenBank/DDBJ databases">
        <title>A high-quality genome assembly for Dillenia turbinata (Dilleniales).</title>
        <authorList>
            <person name="Chanderbali A."/>
        </authorList>
    </citation>
    <scope>NUCLEOTIDE SEQUENCE [LARGE SCALE GENOMIC DNA]</scope>
    <source>
        <strain evidence="4">LSX21</strain>
        <tissue evidence="4">Leaf</tissue>
    </source>
</reference>
<keyword evidence="2" id="KW-0813">Transport</keyword>
<evidence type="ECO:0000313" key="5">
    <source>
        <dbReference type="Proteomes" id="UP001370490"/>
    </source>
</evidence>
<comment type="caution">
    <text evidence="4">The sequence shown here is derived from an EMBL/GenBank/DDBJ whole genome shotgun (WGS) entry which is preliminary data.</text>
</comment>
<dbReference type="AlphaFoldDB" id="A0AAN8V1D0"/>
<evidence type="ECO:0000256" key="2">
    <source>
        <dbReference type="ARBA" id="ARBA00022448"/>
    </source>
</evidence>
<proteinExistence type="predicted"/>
<evidence type="ECO:0000256" key="3">
    <source>
        <dbReference type="ARBA" id="ARBA00022475"/>
    </source>
</evidence>
<dbReference type="GO" id="GO:0005886">
    <property type="term" value="C:plasma membrane"/>
    <property type="evidence" value="ECO:0007669"/>
    <property type="project" value="UniProtKB-SubCell"/>
</dbReference>
<keyword evidence="5" id="KW-1185">Reference proteome</keyword>
<keyword evidence="3" id="KW-0472">Membrane</keyword>
<dbReference type="Proteomes" id="UP001370490">
    <property type="component" value="Unassembled WGS sequence"/>
</dbReference>
<protein>
    <submittedName>
        <fullName evidence="4">Uncharacterized protein</fullName>
    </submittedName>
</protein>
<accession>A0AAN8V1D0</accession>
<organism evidence="4 5">
    <name type="scientific">Dillenia turbinata</name>
    <dbReference type="NCBI Taxonomy" id="194707"/>
    <lineage>
        <taxon>Eukaryota</taxon>
        <taxon>Viridiplantae</taxon>
        <taxon>Streptophyta</taxon>
        <taxon>Embryophyta</taxon>
        <taxon>Tracheophyta</taxon>
        <taxon>Spermatophyta</taxon>
        <taxon>Magnoliopsida</taxon>
        <taxon>eudicotyledons</taxon>
        <taxon>Gunneridae</taxon>
        <taxon>Pentapetalae</taxon>
        <taxon>Dilleniales</taxon>
        <taxon>Dilleniaceae</taxon>
        <taxon>Dillenia</taxon>
    </lineage>
</organism>
<keyword evidence="3" id="KW-1003">Cell membrane</keyword>
<dbReference type="PANTHER" id="PTHR45826:SF18">
    <property type="entry name" value="NEUTRAL AMINO ACID TRANSPORTER"/>
    <property type="match status" value="1"/>
</dbReference>
<dbReference type="GO" id="GO:0022857">
    <property type="term" value="F:transmembrane transporter activity"/>
    <property type="evidence" value="ECO:0007669"/>
    <property type="project" value="InterPro"/>
</dbReference>
<dbReference type="EMBL" id="JBAMMX010000015">
    <property type="protein sequence ID" value="KAK6925795.1"/>
    <property type="molecule type" value="Genomic_DNA"/>
</dbReference>
<evidence type="ECO:0000313" key="4">
    <source>
        <dbReference type="EMBL" id="KAK6925795.1"/>
    </source>
</evidence>
<evidence type="ECO:0000256" key="1">
    <source>
        <dbReference type="ARBA" id="ARBA00004651"/>
    </source>
</evidence>
<gene>
    <name evidence="4" type="ORF">RJ641_007514</name>
</gene>
<comment type="subcellular location">
    <subcellularLocation>
        <location evidence="1">Cell membrane</location>
        <topology evidence="1">Multi-pass membrane protein</topology>
    </subcellularLocation>
</comment>
<name>A0AAN8V1D0_9MAGN</name>